<keyword evidence="3" id="KW-1185">Reference proteome</keyword>
<dbReference type="AlphaFoldDB" id="A0A9W7LNU7"/>
<feature type="domain" description="Adaptor protein ClpS core" evidence="1">
    <location>
        <begin position="99"/>
        <end position="162"/>
    </location>
</feature>
<proteinExistence type="predicted"/>
<dbReference type="SUPFAM" id="SSF54736">
    <property type="entry name" value="ClpS-like"/>
    <property type="match status" value="1"/>
</dbReference>
<organism evidence="2 3">
    <name type="scientific">Hibiscus trionum</name>
    <name type="common">Flower of an hour</name>
    <dbReference type="NCBI Taxonomy" id="183268"/>
    <lineage>
        <taxon>Eukaryota</taxon>
        <taxon>Viridiplantae</taxon>
        <taxon>Streptophyta</taxon>
        <taxon>Embryophyta</taxon>
        <taxon>Tracheophyta</taxon>
        <taxon>Spermatophyta</taxon>
        <taxon>Magnoliopsida</taxon>
        <taxon>eudicotyledons</taxon>
        <taxon>Gunneridae</taxon>
        <taxon>Pentapetalae</taxon>
        <taxon>rosids</taxon>
        <taxon>malvids</taxon>
        <taxon>Malvales</taxon>
        <taxon>Malvaceae</taxon>
        <taxon>Malvoideae</taxon>
        <taxon>Hibiscus</taxon>
    </lineage>
</organism>
<evidence type="ECO:0000313" key="3">
    <source>
        <dbReference type="Proteomes" id="UP001165190"/>
    </source>
</evidence>
<dbReference type="Gene3D" id="3.30.1390.10">
    <property type="match status" value="1"/>
</dbReference>
<name>A0A9W7LNU7_HIBTR</name>
<dbReference type="InterPro" id="IPR014719">
    <property type="entry name" value="Ribosomal_bL12_C/ClpS-like"/>
</dbReference>
<gene>
    <name evidence="2" type="ORF">HRI_000674800</name>
</gene>
<protein>
    <recommendedName>
        <fullName evidence="1">Adaptor protein ClpS core domain-containing protein</fullName>
    </recommendedName>
</protein>
<dbReference type="GO" id="GO:0030163">
    <property type="term" value="P:protein catabolic process"/>
    <property type="evidence" value="ECO:0007669"/>
    <property type="project" value="InterPro"/>
</dbReference>
<dbReference type="PANTHER" id="PTHR33473:SF13">
    <property type="entry name" value="ATP-DEPENDENT CLP PROTEASE ADAPTER PROTEIN CLPS2, CHLOROPLASTIC"/>
    <property type="match status" value="1"/>
</dbReference>
<dbReference type="Pfam" id="PF02617">
    <property type="entry name" value="ClpS"/>
    <property type="match status" value="1"/>
</dbReference>
<sequence>MAVVPGFVTTSSFALVKFQRNPAAHTTGNLLGAKEIHGAAKMGTEVMGVKARFGSFKTGGAGVLERPIFDQSQFDPSTQVLEGGDIGGSTERKGTGSGDSYRVLLVDDSRHSEILVAKVLPQVVPSVTPDDARKLFHESRENGVAVVIVTVKEHAEFYSQMMVRGGLRSIIEPDSSVV</sequence>
<dbReference type="OrthoDB" id="2015242at2759"/>
<dbReference type="InterPro" id="IPR003769">
    <property type="entry name" value="ClpS_core"/>
</dbReference>
<dbReference type="InterPro" id="IPR022935">
    <property type="entry name" value="ClpS"/>
</dbReference>
<evidence type="ECO:0000259" key="1">
    <source>
        <dbReference type="Pfam" id="PF02617"/>
    </source>
</evidence>
<dbReference type="EMBL" id="BSYR01000007">
    <property type="protein sequence ID" value="GMI70055.1"/>
    <property type="molecule type" value="Genomic_DNA"/>
</dbReference>
<dbReference type="PANTHER" id="PTHR33473">
    <property type="entry name" value="ATP-DEPENDENT CLP PROTEASE ADAPTER PROTEIN CLPS1, CHLOROPLASTIC"/>
    <property type="match status" value="1"/>
</dbReference>
<evidence type="ECO:0000313" key="2">
    <source>
        <dbReference type="EMBL" id="GMI70055.1"/>
    </source>
</evidence>
<dbReference type="Proteomes" id="UP001165190">
    <property type="component" value="Unassembled WGS sequence"/>
</dbReference>
<dbReference type="GO" id="GO:0006508">
    <property type="term" value="P:proteolysis"/>
    <property type="evidence" value="ECO:0007669"/>
    <property type="project" value="InterPro"/>
</dbReference>
<accession>A0A9W7LNU7</accession>
<reference evidence="2" key="1">
    <citation type="submission" date="2023-05" db="EMBL/GenBank/DDBJ databases">
        <title>Genome and transcriptome analyses reveal genes involved in the formation of fine ridges on petal epidermal cells in Hibiscus trionum.</title>
        <authorList>
            <person name="Koshimizu S."/>
            <person name="Masuda S."/>
            <person name="Ishii T."/>
            <person name="Shirasu K."/>
            <person name="Hoshino A."/>
            <person name="Arita M."/>
        </authorList>
    </citation>
    <scope>NUCLEOTIDE SEQUENCE</scope>
    <source>
        <strain evidence="2">Hamamatsu line</strain>
    </source>
</reference>
<comment type="caution">
    <text evidence="2">The sequence shown here is derived from an EMBL/GenBank/DDBJ whole genome shotgun (WGS) entry which is preliminary data.</text>
</comment>